<evidence type="ECO:0000259" key="3">
    <source>
        <dbReference type="Pfam" id="PF14238"/>
    </source>
</evidence>
<feature type="compositionally biased region" description="Low complexity" evidence="1">
    <location>
        <begin position="193"/>
        <end position="215"/>
    </location>
</feature>
<evidence type="ECO:0000313" key="5">
    <source>
        <dbReference type="Proteomes" id="UP000260812"/>
    </source>
</evidence>
<organism evidence="4 5">
    <name type="scientific">Eisenbergiella massiliensis</name>
    <dbReference type="NCBI Taxonomy" id="1720294"/>
    <lineage>
        <taxon>Bacteria</taxon>
        <taxon>Bacillati</taxon>
        <taxon>Bacillota</taxon>
        <taxon>Clostridia</taxon>
        <taxon>Lachnospirales</taxon>
        <taxon>Lachnospiraceae</taxon>
        <taxon>Eisenbergiella</taxon>
    </lineage>
</organism>
<proteinExistence type="predicted"/>
<accession>A0A3E3I0Z9</accession>
<dbReference type="EMBL" id="QVLV01000013">
    <property type="protein sequence ID" value="RGE57937.1"/>
    <property type="molecule type" value="Genomic_DNA"/>
</dbReference>
<dbReference type="AlphaFoldDB" id="A0A3E3I0Z9"/>
<comment type="caution">
    <text evidence="4">The sequence shown here is derived from an EMBL/GenBank/DDBJ whole genome shotgun (WGS) entry which is preliminary data.</text>
</comment>
<keyword evidence="2" id="KW-0472">Membrane</keyword>
<dbReference type="InterPro" id="IPR025641">
    <property type="entry name" value="DUF4340"/>
</dbReference>
<name>A0A3E3I0Z9_9FIRM</name>
<feature type="domain" description="DUF4340" evidence="3">
    <location>
        <begin position="79"/>
        <end position="186"/>
    </location>
</feature>
<feature type="transmembrane region" description="Helical" evidence="2">
    <location>
        <begin position="14"/>
        <end position="33"/>
    </location>
</feature>
<evidence type="ECO:0000313" key="4">
    <source>
        <dbReference type="EMBL" id="RGE57937.1"/>
    </source>
</evidence>
<dbReference type="Proteomes" id="UP000260812">
    <property type="component" value="Unassembled WGS sequence"/>
</dbReference>
<evidence type="ECO:0000256" key="2">
    <source>
        <dbReference type="SAM" id="Phobius"/>
    </source>
</evidence>
<sequence>MGRKEETLMKKKRIQLIVLIIICLLSIGAYFLVKHLDLSETEETAPEAAVVTDFSSGEVKSLSATGAHTLNFVKEDDTWYNADDREMNLDQTEISALINNIDHITTDTVVETPENLAEYGLDNPAGTITAVLENGSSVILHVGNKNDITGDYYVRLEGNSQVYAVSSYIVTAFDREPADFIEETPETTEESTEAPAETGTETPAESGEETASAEN</sequence>
<dbReference type="Pfam" id="PF14238">
    <property type="entry name" value="DUF4340"/>
    <property type="match status" value="1"/>
</dbReference>
<keyword evidence="2" id="KW-1133">Transmembrane helix</keyword>
<evidence type="ECO:0000256" key="1">
    <source>
        <dbReference type="SAM" id="MobiDB-lite"/>
    </source>
</evidence>
<protein>
    <submittedName>
        <fullName evidence="4">DUF4340 domain-containing protein</fullName>
    </submittedName>
</protein>
<gene>
    <name evidence="4" type="ORF">DXC51_18195</name>
</gene>
<feature type="region of interest" description="Disordered" evidence="1">
    <location>
        <begin position="178"/>
        <end position="215"/>
    </location>
</feature>
<keyword evidence="5" id="KW-1185">Reference proteome</keyword>
<reference evidence="4" key="1">
    <citation type="submission" date="2018-08" db="EMBL/GenBank/DDBJ databases">
        <title>A genome reference for cultivated species of the human gut microbiota.</title>
        <authorList>
            <person name="Zou Y."/>
            <person name="Xue W."/>
            <person name="Luo G."/>
        </authorList>
    </citation>
    <scope>NUCLEOTIDE SEQUENCE [LARGE SCALE GENOMIC DNA]</scope>
    <source>
        <strain evidence="4">TF05-5AC</strain>
    </source>
</reference>
<feature type="compositionally biased region" description="Acidic residues" evidence="1">
    <location>
        <begin position="179"/>
        <end position="192"/>
    </location>
</feature>
<keyword evidence="2" id="KW-0812">Transmembrane</keyword>